<dbReference type="Proteomes" id="UP001500340">
    <property type="component" value="Unassembled WGS sequence"/>
</dbReference>
<comment type="caution">
    <text evidence="2">The sequence shown here is derived from an EMBL/GenBank/DDBJ whole genome shotgun (WGS) entry which is preliminary data.</text>
</comment>
<evidence type="ECO:0000313" key="3">
    <source>
        <dbReference type="Proteomes" id="UP001500340"/>
    </source>
</evidence>
<protein>
    <submittedName>
        <fullName evidence="2">Uncharacterized protein</fullName>
    </submittedName>
</protein>
<name>A0ABN0YGF5_9BACL</name>
<keyword evidence="3" id="KW-1185">Reference proteome</keyword>
<evidence type="ECO:0000256" key="1">
    <source>
        <dbReference type="SAM" id="Phobius"/>
    </source>
</evidence>
<reference evidence="2 3" key="1">
    <citation type="journal article" date="2019" name="Int. J. Syst. Evol. Microbiol.">
        <title>The Global Catalogue of Microorganisms (GCM) 10K type strain sequencing project: providing services to taxonomists for standard genome sequencing and annotation.</title>
        <authorList>
            <consortium name="The Broad Institute Genomics Platform"/>
            <consortium name="The Broad Institute Genome Sequencing Center for Infectious Disease"/>
            <person name="Wu L."/>
            <person name="Ma J."/>
        </authorList>
    </citation>
    <scope>NUCLEOTIDE SEQUENCE [LARGE SCALE GENOMIC DNA]</scope>
    <source>
        <strain evidence="2 3">JCM 12774</strain>
    </source>
</reference>
<evidence type="ECO:0000313" key="2">
    <source>
        <dbReference type="EMBL" id="GAA0394753.1"/>
    </source>
</evidence>
<feature type="transmembrane region" description="Helical" evidence="1">
    <location>
        <begin position="12"/>
        <end position="35"/>
    </location>
</feature>
<accession>A0ABN0YGF5</accession>
<sequence>MDTSASVLGMILPILIIVFYFLIAVLGIYCLILFIKLAHRGIKALDIYIAEKNRRNL</sequence>
<keyword evidence="1" id="KW-0812">Transmembrane</keyword>
<keyword evidence="1" id="KW-1133">Transmembrane helix</keyword>
<dbReference type="RefSeq" id="WP_343861846.1">
    <property type="nucleotide sequence ID" value="NZ_BAAACX010000009.1"/>
</dbReference>
<proteinExistence type="predicted"/>
<dbReference type="EMBL" id="BAAACX010000009">
    <property type="protein sequence ID" value="GAA0394753.1"/>
    <property type="molecule type" value="Genomic_DNA"/>
</dbReference>
<organism evidence="2 3">
    <name type="scientific">Paenibacillus motobuensis</name>
    <dbReference type="NCBI Taxonomy" id="295324"/>
    <lineage>
        <taxon>Bacteria</taxon>
        <taxon>Bacillati</taxon>
        <taxon>Bacillota</taxon>
        <taxon>Bacilli</taxon>
        <taxon>Bacillales</taxon>
        <taxon>Paenibacillaceae</taxon>
        <taxon>Paenibacillus</taxon>
    </lineage>
</organism>
<gene>
    <name evidence="2" type="ORF">GCM10008933_26960</name>
</gene>
<keyword evidence="1" id="KW-0472">Membrane</keyword>